<evidence type="ECO:0000259" key="1">
    <source>
        <dbReference type="PROSITE" id="PS51833"/>
    </source>
</evidence>
<dbReference type="Proteomes" id="UP000034954">
    <property type="component" value="Unassembled WGS sequence"/>
</dbReference>
<dbReference type="Gene3D" id="1.10.3210.10">
    <property type="entry name" value="Hypothetical protein af1432"/>
    <property type="match status" value="1"/>
</dbReference>
<reference evidence="2 3" key="1">
    <citation type="journal article" date="2013" name="BMC Microbiol.">
        <title>Identification of the type II cytochrome c maturation pathway in anammox bacteria by comparative genomics.</title>
        <authorList>
            <person name="Ferousi C."/>
            <person name="Speth D.R."/>
            <person name="Reimann J."/>
            <person name="Op den Camp H.J."/>
            <person name="Allen J.W."/>
            <person name="Keltjens J.T."/>
            <person name="Jetten M.S."/>
        </authorList>
    </citation>
    <scope>NUCLEOTIDE SEQUENCE [LARGE SCALE GENOMIC DNA]</scope>
    <source>
        <strain evidence="2">RU1</strain>
    </source>
</reference>
<feature type="domain" description="HDOD" evidence="1">
    <location>
        <begin position="16"/>
        <end position="213"/>
    </location>
</feature>
<dbReference type="PANTHER" id="PTHR33525:SF3">
    <property type="entry name" value="RIBONUCLEASE Y"/>
    <property type="match status" value="1"/>
</dbReference>
<keyword evidence="3" id="KW-1185">Reference proteome</keyword>
<dbReference type="InterPro" id="IPR003607">
    <property type="entry name" value="HD/PDEase_dom"/>
</dbReference>
<proteinExistence type="predicted"/>
<dbReference type="CDD" id="cd00077">
    <property type="entry name" value="HDc"/>
    <property type="match status" value="1"/>
</dbReference>
<dbReference type="EMBL" id="LAQJ01000238">
    <property type="protein sequence ID" value="KKO18736.1"/>
    <property type="molecule type" value="Genomic_DNA"/>
</dbReference>
<dbReference type="PANTHER" id="PTHR33525">
    <property type="match status" value="1"/>
</dbReference>
<organism evidence="2 3">
    <name type="scientific">Candidatus Brocadia fulgida</name>
    <dbReference type="NCBI Taxonomy" id="380242"/>
    <lineage>
        <taxon>Bacteria</taxon>
        <taxon>Pseudomonadati</taxon>
        <taxon>Planctomycetota</taxon>
        <taxon>Candidatus Brocadiia</taxon>
        <taxon>Candidatus Brocadiales</taxon>
        <taxon>Candidatus Brocadiaceae</taxon>
        <taxon>Candidatus Brocadia</taxon>
    </lineage>
</organism>
<gene>
    <name evidence="2" type="ORF">BROFUL_02568</name>
</gene>
<dbReference type="SUPFAM" id="SSF109604">
    <property type="entry name" value="HD-domain/PDEase-like"/>
    <property type="match status" value="1"/>
</dbReference>
<evidence type="ECO:0000313" key="2">
    <source>
        <dbReference type="EMBL" id="KKO18736.1"/>
    </source>
</evidence>
<accession>A0A0M2UUR9</accession>
<dbReference type="InterPro" id="IPR052340">
    <property type="entry name" value="RNase_Y/CdgJ"/>
</dbReference>
<dbReference type="InterPro" id="IPR013976">
    <property type="entry name" value="HDOD"/>
</dbReference>
<protein>
    <recommendedName>
        <fullName evidence="1">HDOD domain-containing protein</fullName>
    </recommendedName>
</protein>
<dbReference type="NCBIfam" id="TIGR00277">
    <property type="entry name" value="HDIG"/>
    <property type="match status" value="1"/>
</dbReference>
<dbReference type="InterPro" id="IPR006675">
    <property type="entry name" value="HDIG_dom"/>
</dbReference>
<comment type="caution">
    <text evidence="2">The sequence shown here is derived from an EMBL/GenBank/DDBJ whole genome shotgun (WGS) entry which is preliminary data.</text>
</comment>
<evidence type="ECO:0000313" key="3">
    <source>
        <dbReference type="Proteomes" id="UP000034954"/>
    </source>
</evidence>
<dbReference type="Pfam" id="PF08668">
    <property type="entry name" value="HDOD"/>
    <property type="match status" value="1"/>
</dbReference>
<dbReference type="PROSITE" id="PS51833">
    <property type="entry name" value="HDOD"/>
    <property type="match status" value="1"/>
</dbReference>
<sequence length="297" mass="33413">MSFDKISVLISRISSLPALPTVACRVIEITADPNSSANDLTEVIVSDISLTTKLLKMANSPFFGAIRRVATLQHAITVLGFKEVRNLVISAVVFESFTKIEKNGNYDIGKFWKHSFMCGLAAKIIATDLKKESNEFFVAGLIHDIGKLVIYLTLPNEFIKLIETTGHLKWKFRAFEAEKEIIGMAHDEVGMKLLKKWMFPENLLTAIGFHHRLQETDQKTLLPAIVHIADILVHIYEMQPVVEDDVSLEIASLYADIIKLVQAYGIKWDASVLHRLQQVLAESIEKEAGTFRLFFGK</sequence>
<name>A0A0M2UUR9_9BACT</name>
<dbReference type="AlphaFoldDB" id="A0A0M2UUR9"/>